<sequence>ETVSGAQCLVSWERACLPKIDGGLGVRDLGLQNTCLLMKLLHRAHDTRDFAWSRWLEAEFGGPLEAPENTDAGTHWASPRRLLPDYRLLTTVEVGDGRSTSFWHDCWLAVGPLADALPALFTHARRPEASVNSVMAAPLRAAFAPRLSTVATEEYTKLTEMLAAIQLTNDPDVRRCPWEDKAHRLNSSKIYKSVVSNGEGIVFRLKKTFSRSIVLTLTPVRFVVRTLRAPHISLLAALSPLVSGTDSASHLEKMMCPPCGKFSRHTVCPPYTSMPSSSSAVGEYGSIVMMLSSDRSPHAMSVSSLDVARMRNFGPADCHPMIVM</sequence>
<accession>A0A5J9WBA2</accession>
<keyword evidence="2" id="KW-1185">Reference proteome</keyword>
<evidence type="ECO:0008006" key="3">
    <source>
        <dbReference type="Google" id="ProtNLM"/>
    </source>
</evidence>
<dbReference type="Gramene" id="TVU45185">
    <property type="protein sequence ID" value="TVU45185"/>
    <property type="gene ID" value="EJB05_04660"/>
</dbReference>
<feature type="non-terminal residue" evidence="1">
    <location>
        <position position="324"/>
    </location>
</feature>
<evidence type="ECO:0000313" key="2">
    <source>
        <dbReference type="Proteomes" id="UP000324897"/>
    </source>
</evidence>
<name>A0A5J9WBA2_9POAL</name>
<organism evidence="1 2">
    <name type="scientific">Eragrostis curvula</name>
    <name type="common">weeping love grass</name>
    <dbReference type="NCBI Taxonomy" id="38414"/>
    <lineage>
        <taxon>Eukaryota</taxon>
        <taxon>Viridiplantae</taxon>
        <taxon>Streptophyta</taxon>
        <taxon>Embryophyta</taxon>
        <taxon>Tracheophyta</taxon>
        <taxon>Spermatophyta</taxon>
        <taxon>Magnoliopsida</taxon>
        <taxon>Liliopsida</taxon>
        <taxon>Poales</taxon>
        <taxon>Poaceae</taxon>
        <taxon>PACMAD clade</taxon>
        <taxon>Chloridoideae</taxon>
        <taxon>Eragrostideae</taxon>
        <taxon>Eragrostidinae</taxon>
        <taxon>Eragrostis</taxon>
    </lineage>
</organism>
<reference evidence="1 2" key="1">
    <citation type="journal article" date="2019" name="Sci. Rep.">
        <title>A high-quality genome of Eragrostis curvula grass provides insights into Poaceae evolution and supports new strategies to enhance forage quality.</title>
        <authorList>
            <person name="Carballo J."/>
            <person name="Santos B.A.C.M."/>
            <person name="Zappacosta D."/>
            <person name="Garbus I."/>
            <person name="Selva J.P."/>
            <person name="Gallo C.A."/>
            <person name="Diaz A."/>
            <person name="Albertini E."/>
            <person name="Caccamo M."/>
            <person name="Echenique V."/>
        </authorList>
    </citation>
    <scope>NUCLEOTIDE SEQUENCE [LARGE SCALE GENOMIC DNA]</scope>
    <source>
        <strain evidence="2">cv. Victoria</strain>
        <tissue evidence="1">Leaf</tissue>
    </source>
</reference>
<dbReference type="EMBL" id="RWGY01000004">
    <property type="protein sequence ID" value="TVU45185.1"/>
    <property type="molecule type" value="Genomic_DNA"/>
</dbReference>
<proteinExistence type="predicted"/>
<dbReference type="Proteomes" id="UP000324897">
    <property type="component" value="Chromosome 5"/>
</dbReference>
<gene>
    <name evidence="1" type="ORF">EJB05_04660</name>
</gene>
<protein>
    <recommendedName>
        <fullName evidence="3">Reverse transcriptase zinc-binding domain-containing protein</fullName>
    </recommendedName>
</protein>
<dbReference type="AlphaFoldDB" id="A0A5J9WBA2"/>
<dbReference type="OrthoDB" id="693026at2759"/>
<feature type="non-terminal residue" evidence="1">
    <location>
        <position position="1"/>
    </location>
</feature>
<comment type="caution">
    <text evidence="1">The sequence shown here is derived from an EMBL/GenBank/DDBJ whole genome shotgun (WGS) entry which is preliminary data.</text>
</comment>
<evidence type="ECO:0000313" key="1">
    <source>
        <dbReference type="EMBL" id="TVU45185.1"/>
    </source>
</evidence>